<gene>
    <name evidence="1" type="ORF">FXF49_00540</name>
</gene>
<dbReference type="InterPro" id="IPR035958">
    <property type="entry name" value="SecB-like_sf"/>
</dbReference>
<organism evidence="1 2">
    <name type="scientific">Flexistipes sinusarabici</name>
    <dbReference type="NCBI Taxonomy" id="2352"/>
    <lineage>
        <taxon>Bacteria</taxon>
        <taxon>Pseudomonadati</taxon>
        <taxon>Deferribacterota</taxon>
        <taxon>Deferribacteres</taxon>
        <taxon>Deferribacterales</taxon>
        <taxon>Flexistipitaceae</taxon>
        <taxon>Flexistipes</taxon>
    </lineage>
</organism>
<dbReference type="EMBL" id="VSIV01000014">
    <property type="protein sequence ID" value="TYB36684.1"/>
    <property type="molecule type" value="Genomic_DNA"/>
</dbReference>
<evidence type="ECO:0000313" key="2">
    <source>
        <dbReference type="Proteomes" id="UP000323337"/>
    </source>
</evidence>
<comment type="caution">
    <text evidence="1">The sequence shown here is derived from an EMBL/GenBank/DDBJ whole genome shotgun (WGS) entry which is preliminary data.</text>
</comment>
<dbReference type="Proteomes" id="UP000323337">
    <property type="component" value="Unassembled WGS sequence"/>
</dbReference>
<name>A0A5D0MWW0_FLESI</name>
<dbReference type="RefSeq" id="WP_303699962.1">
    <property type="nucleotide sequence ID" value="NZ_VSIV01000014.1"/>
</dbReference>
<evidence type="ECO:0008006" key="3">
    <source>
        <dbReference type="Google" id="ProtNLM"/>
    </source>
</evidence>
<reference evidence="1 2" key="1">
    <citation type="submission" date="2019-08" db="EMBL/GenBank/DDBJ databases">
        <title>Genomic characterization of a novel candidate phylum (ARYD3) from a high temperature, high salinity tertiary oil reservoir in north central Oklahoma, USA.</title>
        <authorList>
            <person name="Youssef N.H."/>
            <person name="Yadav A."/>
            <person name="Elshahed M.S."/>
        </authorList>
    </citation>
    <scope>NUCLEOTIDE SEQUENCE [LARGE SCALE GENOMIC DNA]</scope>
    <source>
        <strain evidence="1">ARYD1</strain>
    </source>
</reference>
<dbReference type="SUPFAM" id="SSF54611">
    <property type="entry name" value="SecB-like"/>
    <property type="match status" value="1"/>
</dbReference>
<proteinExistence type="predicted"/>
<sequence length="146" mass="17050">MTTNDNFDIKKYNNLVKHIDLLDIKLRNANCKNDDAIFDNKVFQKLKINVSGNIKTINKNEDTITYKKEFSLKAKFGNKIMLNINAVYDVTYLLETEASEEYLKYFGERNVPINVWPFFRELCYSITSRMGIPPLTLPVIRGLMKK</sequence>
<evidence type="ECO:0000313" key="1">
    <source>
        <dbReference type="EMBL" id="TYB36684.1"/>
    </source>
</evidence>
<accession>A0A5D0MWW0</accession>
<protein>
    <recommendedName>
        <fullName evidence="3">Preprotein translocase subunit SecB</fullName>
    </recommendedName>
</protein>
<dbReference type="Gene3D" id="3.10.420.10">
    <property type="entry name" value="SecB-like"/>
    <property type="match status" value="1"/>
</dbReference>
<dbReference type="AlphaFoldDB" id="A0A5D0MWW0"/>